<dbReference type="Pfam" id="PF17801">
    <property type="entry name" value="Melibiase_C"/>
    <property type="match status" value="1"/>
</dbReference>
<dbReference type="CDD" id="cd14792">
    <property type="entry name" value="GH27"/>
    <property type="match status" value="1"/>
</dbReference>
<keyword evidence="3 5" id="KW-0378">Hydrolase</keyword>
<proteinExistence type="inferred from homology"/>
<dbReference type="PANTHER" id="PTHR11452:SF42">
    <property type="entry name" value="ALPHA-GALACTOSIDASE"/>
    <property type="match status" value="1"/>
</dbReference>
<dbReference type="InterPro" id="IPR041233">
    <property type="entry name" value="Melibiase_C"/>
</dbReference>
<gene>
    <name evidence="7" type="ORF">DV20_15230</name>
</gene>
<keyword evidence="8" id="KW-1185">Reference proteome</keyword>
<dbReference type="Gene3D" id="3.20.20.70">
    <property type="entry name" value="Aldolase class I"/>
    <property type="match status" value="1"/>
</dbReference>
<dbReference type="PRINTS" id="PR00740">
    <property type="entry name" value="GLHYDRLASE27"/>
</dbReference>
<accession>A0A066U1D7</accession>
<dbReference type="InterPro" id="IPR017853">
    <property type="entry name" value="GH"/>
</dbReference>
<dbReference type="InterPro" id="IPR013785">
    <property type="entry name" value="Aldolase_TIM"/>
</dbReference>
<dbReference type="PANTHER" id="PTHR11452">
    <property type="entry name" value="ALPHA-GALACTOSIDASE/ALPHA-N-ACETYLGALACTOSAMINIDASE"/>
    <property type="match status" value="1"/>
</dbReference>
<reference evidence="7 8" key="1">
    <citation type="submission" date="2014-05" db="EMBL/GenBank/DDBJ databases">
        <title>Draft genome sequence of Amycolatopsis rifamycinica DSM 46095.</title>
        <authorList>
            <person name="Lal R."/>
            <person name="Saxena A."/>
            <person name="Kumari R."/>
            <person name="Mukherjee U."/>
            <person name="Singh P."/>
            <person name="Sangwan N."/>
            <person name="Mahato N.K."/>
        </authorList>
    </citation>
    <scope>NUCLEOTIDE SEQUENCE [LARGE SCALE GENOMIC DNA]</scope>
    <source>
        <strain evidence="7 8">DSM 46095</strain>
    </source>
</reference>
<keyword evidence="2" id="KW-0732">Signal</keyword>
<evidence type="ECO:0000256" key="1">
    <source>
        <dbReference type="ARBA" id="ARBA00009743"/>
    </source>
</evidence>
<comment type="similarity">
    <text evidence="1 5">Belongs to the glycosyl hydrolase 27 family.</text>
</comment>
<dbReference type="STRING" id="287986.DV20_15230"/>
<organism evidence="7 8">
    <name type="scientific">Amycolatopsis rifamycinica</name>
    <dbReference type="NCBI Taxonomy" id="287986"/>
    <lineage>
        <taxon>Bacteria</taxon>
        <taxon>Bacillati</taxon>
        <taxon>Actinomycetota</taxon>
        <taxon>Actinomycetes</taxon>
        <taxon>Pseudonocardiales</taxon>
        <taxon>Pseudonocardiaceae</taxon>
        <taxon>Amycolatopsis</taxon>
    </lineage>
</organism>
<dbReference type="SUPFAM" id="SSF51445">
    <property type="entry name" value="(Trans)glycosidases"/>
    <property type="match status" value="1"/>
</dbReference>
<feature type="domain" description="Alpha galactosidase C-terminal" evidence="6">
    <location>
        <begin position="363"/>
        <end position="434"/>
    </location>
</feature>
<dbReference type="Proteomes" id="UP000027345">
    <property type="component" value="Unassembled WGS sequence"/>
</dbReference>
<keyword evidence="5" id="KW-1015">Disulfide bond</keyword>
<name>A0A066U1D7_9PSEU</name>
<dbReference type="AlphaFoldDB" id="A0A066U1D7"/>
<dbReference type="eggNOG" id="COG1501">
    <property type="taxonomic scope" value="Bacteria"/>
</dbReference>
<evidence type="ECO:0000256" key="2">
    <source>
        <dbReference type="ARBA" id="ARBA00022729"/>
    </source>
</evidence>
<dbReference type="RefSeq" id="WP_043780537.1">
    <property type="nucleotide sequence ID" value="NZ_JMQI01000028.1"/>
</dbReference>
<dbReference type="InterPro" id="IPR013780">
    <property type="entry name" value="Glyco_hydro_b"/>
</dbReference>
<comment type="catalytic activity">
    <reaction evidence="5">
        <text>Hydrolysis of terminal, non-reducing alpha-D-galactose residues in alpha-D-galactosides, including galactose oligosaccharides, galactomannans and galactolipids.</text>
        <dbReference type="EC" id="3.2.1.22"/>
    </reaction>
</comment>
<protein>
    <recommendedName>
        <fullName evidence="5">Alpha-galactosidase</fullName>
        <ecNumber evidence="5">3.2.1.22</ecNumber>
    </recommendedName>
    <alternativeName>
        <fullName evidence="5">Melibiase</fullName>
    </alternativeName>
</protein>
<evidence type="ECO:0000256" key="3">
    <source>
        <dbReference type="ARBA" id="ARBA00022801"/>
    </source>
</evidence>
<keyword evidence="4 5" id="KW-0326">Glycosidase</keyword>
<dbReference type="GO" id="GO:0005975">
    <property type="term" value="P:carbohydrate metabolic process"/>
    <property type="evidence" value="ECO:0007669"/>
    <property type="project" value="InterPro"/>
</dbReference>
<dbReference type="GO" id="GO:0004557">
    <property type="term" value="F:alpha-galactosidase activity"/>
    <property type="evidence" value="ECO:0007669"/>
    <property type="project" value="UniProtKB-EC"/>
</dbReference>
<comment type="caution">
    <text evidence="7">The sequence shown here is derived from an EMBL/GenBank/DDBJ whole genome shotgun (WGS) entry which is preliminary data.</text>
</comment>
<dbReference type="Pfam" id="PF16499">
    <property type="entry name" value="Melibiase_2"/>
    <property type="match status" value="2"/>
</dbReference>
<dbReference type="Gene3D" id="2.60.40.1180">
    <property type="entry name" value="Golgi alpha-mannosidase II"/>
    <property type="match status" value="1"/>
</dbReference>
<evidence type="ECO:0000313" key="7">
    <source>
        <dbReference type="EMBL" id="KDN21241.1"/>
    </source>
</evidence>
<dbReference type="InterPro" id="IPR002241">
    <property type="entry name" value="Glyco_hydro_27"/>
</dbReference>
<evidence type="ECO:0000313" key="8">
    <source>
        <dbReference type="Proteomes" id="UP000027345"/>
    </source>
</evidence>
<sequence>MKRLLSVFLTVLGVFALVVPPADARTPFVKPFMGWSSWSLESSTRAGYGTSWLNESHIRDAASAMASKLKSAGYTYVNIDSGWNASQSWVFHTDVNGIPDPDPTRFPSGIPALASYVHSLGLKLGLYAVTGLEKEVYDKNAPIFGTSCRAQDIASRPLTPSNGWGGNWKVDFTNPCAQKYYDSIVARFASWGVDFVKVDGTTADNVPDIRAWSAAIDHARRPMWLTASAWPVPRSIGSALAPYANGVRVDTDVECYCETVSTWDSSVKARWADLPGWLGVFGPQYRPDLDSMPISNNTGSGIQDGISDVERQSVMTFWSMASSPLYVGGDIYFLDDPAVSILTNPEVIAVDQAGTYPTRVTGGDLQVWKKRAPDGRWYAAVYNLGATPADIPVDLGIPGARPVRDLVARQDLGRFRGTWTASAVPPHGSRLIRIG</sequence>
<dbReference type="SUPFAM" id="SSF51011">
    <property type="entry name" value="Glycosyl hydrolase domain"/>
    <property type="match status" value="1"/>
</dbReference>
<evidence type="ECO:0000256" key="4">
    <source>
        <dbReference type="ARBA" id="ARBA00023295"/>
    </source>
</evidence>
<evidence type="ECO:0000256" key="5">
    <source>
        <dbReference type="RuleBase" id="RU361168"/>
    </source>
</evidence>
<evidence type="ECO:0000259" key="6">
    <source>
        <dbReference type="Pfam" id="PF17801"/>
    </source>
</evidence>
<dbReference type="EC" id="3.2.1.22" evidence="5"/>
<dbReference type="EMBL" id="JMQI01000028">
    <property type="protein sequence ID" value="KDN21241.1"/>
    <property type="molecule type" value="Genomic_DNA"/>
</dbReference>